<dbReference type="AlphaFoldDB" id="A0A4Q9H0V8"/>
<evidence type="ECO:0000313" key="3">
    <source>
        <dbReference type="Proteomes" id="UP000292120"/>
    </source>
</evidence>
<dbReference type="EMBL" id="SIXI01000002">
    <property type="protein sequence ID" value="TBO32923.1"/>
    <property type="molecule type" value="Genomic_DNA"/>
</dbReference>
<comment type="caution">
    <text evidence="2">The sequence shown here is derived from an EMBL/GenBank/DDBJ whole genome shotgun (WGS) entry which is preliminary data.</text>
</comment>
<protein>
    <submittedName>
        <fullName evidence="2">Uncharacterized protein</fullName>
    </submittedName>
</protein>
<sequence length="65" mass="7074">MKHSTRQTGQSMVEFVVVAAALCTALFWPLPLNDGSGRSMSTIRLLISNFQAGYERTSASISLPE</sequence>
<keyword evidence="1" id="KW-0812">Transmembrane</keyword>
<name>A0A4Q9H0V8_9BURK</name>
<organism evidence="2 3">
    <name type="scientific">Aquabacterium lacunae</name>
    <dbReference type="NCBI Taxonomy" id="2528630"/>
    <lineage>
        <taxon>Bacteria</taxon>
        <taxon>Pseudomonadati</taxon>
        <taxon>Pseudomonadota</taxon>
        <taxon>Betaproteobacteria</taxon>
        <taxon>Burkholderiales</taxon>
        <taxon>Aquabacterium</taxon>
    </lineage>
</organism>
<accession>A0A4Q9H0V8</accession>
<dbReference type="RefSeq" id="WP_130967156.1">
    <property type="nucleotide sequence ID" value="NZ_SIXI01000002.1"/>
</dbReference>
<keyword evidence="1" id="KW-0472">Membrane</keyword>
<dbReference type="OrthoDB" id="9157072at2"/>
<keyword evidence="1" id="KW-1133">Transmembrane helix</keyword>
<dbReference type="Proteomes" id="UP000292120">
    <property type="component" value="Unassembled WGS sequence"/>
</dbReference>
<feature type="transmembrane region" description="Helical" evidence="1">
    <location>
        <begin position="12"/>
        <end position="30"/>
    </location>
</feature>
<gene>
    <name evidence="2" type="ORF">EYS42_07100</name>
</gene>
<reference evidence="2 3" key="1">
    <citation type="submission" date="2019-02" db="EMBL/GenBank/DDBJ databases">
        <title>Aquabacterium sp. strain KMB7.</title>
        <authorList>
            <person name="Chen W.-M."/>
        </authorList>
    </citation>
    <scope>NUCLEOTIDE SEQUENCE [LARGE SCALE GENOMIC DNA]</scope>
    <source>
        <strain evidence="2 3">KMB7</strain>
    </source>
</reference>
<keyword evidence="3" id="KW-1185">Reference proteome</keyword>
<evidence type="ECO:0000313" key="2">
    <source>
        <dbReference type="EMBL" id="TBO32923.1"/>
    </source>
</evidence>
<evidence type="ECO:0000256" key="1">
    <source>
        <dbReference type="SAM" id="Phobius"/>
    </source>
</evidence>
<proteinExistence type="predicted"/>